<gene>
    <name evidence="1" type="ORF">AW736_11865</name>
</gene>
<proteinExistence type="predicted"/>
<protein>
    <submittedName>
        <fullName evidence="1">Uncharacterized protein</fullName>
    </submittedName>
</protein>
<name>A0A178IKE7_9BACT</name>
<dbReference type="Proteomes" id="UP000078486">
    <property type="component" value="Unassembled WGS sequence"/>
</dbReference>
<evidence type="ECO:0000313" key="1">
    <source>
        <dbReference type="EMBL" id="OAM89725.1"/>
    </source>
</evidence>
<dbReference type="AlphaFoldDB" id="A0A178IKE7"/>
<dbReference type="EMBL" id="LRRQ01000078">
    <property type="protein sequence ID" value="OAM89725.1"/>
    <property type="molecule type" value="Genomic_DNA"/>
</dbReference>
<evidence type="ECO:0000313" key="2">
    <source>
        <dbReference type="Proteomes" id="UP000078486"/>
    </source>
</evidence>
<keyword evidence="2" id="KW-1185">Reference proteome</keyword>
<dbReference type="RefSeq" id="WP_068770451.1">
    <property type="nucleotide sequence ID" value="NZ_CP109796.1"/>
</dbReference>
<accession>A0A178IKE7</accession>
<reference evidence="1 2" key="1">
    <citation type="submission" date="2016-01" db="EMBL/GenBank/DDBJ databases">
        <title>High potential of lignocellulose degradation of a new Verrucomicrobia species.</title>
        <authorList>
            <person name="Wang Y."/>
            <person name="Shi Y."/>
            <person name="Qiu Z."/>
            <person name="Liu S."/>
            <person name="Yang H."/>
        </authorList>
    </citation>
    <scope>NUCLEOTIDE SEQUENCE [LARGE SCALE GENOMIC DNA]</scope>
    <source>
        <strain evidence="1 2">TSB47</strain>
    </source>
</reference>
<comment type="caution">
    <text evidence="1">The sequence shown here is derived from an EMBL/GenBank/DDBJ whole genome shotgun (WGS) entry which is preliminary data.</text>
</comment>
<organism evidence="1 2">
    <name type="scientific">Termitidicoccus mucosus</name>
    <dbReference type="NCBI Taxonomy" id="1184151"/>
    <lineage>
        <taxon>Bacteria</taxon>
        <taxon>Pseudomonadati</taxon>
        <taxon>Verrucomicrobiota</taxon>
        <taxon>Opitutia</taxon>
        <taxon>Opitutales</taxon>
        <taxon>Opitutaceae</taxon>
        <taxon>Termitidicoccus</taxon>
    </lineage>
</organism>
<dbReference type="OrthoDB" id="2082687at2"/>
<sequence>MTSDTTVSIENAEIIYEKPPSGAFEEVLFGSDRGNTLWVRFSDRDGAAEWIGKFGCGVSTSMRVTKAVEPDRFMVVAGGAAYLVDATRRQLLNQHIDAFVQDIAYDSKRNHFIAADVRLRIIEGGHEVWASKRVSIDDIHGLRVDGRVLSGTAVVGYEGEEEPFSFDLDSREFLTGPDFSSWDVPAPSAKPKPWWRFWK</sequence>